<accession>A0A1E5WBJ0</accession>
<dbReference type="PANTHER" id="PTHR33699:SF3">
    <property type="entry name" value="OS06G0347300 PROTEIN"/>
    <property type="match status" value="1"/>
</dbReference>
<organism evidence="1 2">
    <name type="scientific">Dichanthelium oligosanthes</name>
    <dbReference type="NCBI Taxonomy" id="888268"/>
    <lineage>
        <taxon>Eukaryota</taxon>
        <taxon>Viridiplantae</taxon>
        <taxon>Streptophyta</taxon>
        <taxon>Embryophyta</taxon>
        <taxon>Tracheophyta</taxon>
        <taxon>Spermatophyta</taxon>
        <taxon>Magnoliopsida</taxon>
        <taxon>Liliopsida</taxon>
        <taxon>Poales</taxon>
        <taxon>Poaceae</taxon>
        <taxon>PACMAD clade</taxon>
        <taxon>Panicoideae</taxon>
        <taxon>Panicodae</taxon>
        <taxon>Paniceae</taxon>
        <taxon>Dichantheliinae</taxon>
        <taxon>Dichanthelium</taxon>
    </lineage>
</organism>
<dbReference type="PANTHER" id="PTHR33699">
    <property type="entry name" value="EXPRESSED PROTEIN"/>
    <property type="match status" value="1"/>
</dbReference>
<dbReference type="OrthoDB" id="755325at2759"/>
<gene>
    <name evidence="1" type="ORF">BAE44_0004229</name>
</gene>
<evidence type="ECO:0000313" key="1">
    <source>
        <dbReference type="EMBL" id="OEL34752.1"/>
    </source>
</evidence>
<proteinExistence type="predicted"/>
<dbReference type="AlphaFoldDB" id="A0A1E5WBJ0"/>
<comment type="caution">
    <text evidence="1">The sequence shown here is derived from an EMBL/GenBank/DDBJ whole genome shotgun (WGS) entry which is preliminary data.</text>
</comment>
<name>A0A1E5WBJ0_9POAL</name>
<reference evidence="1 2" key="1">
    <citation type="submission" date="2016-09" db="EMBL/GenBank/DDBJ databases">
        <title>The draft genome of Dichanthelium oligosanthes: A C3 panicoid grass species.</title>
        <authorList>
            <person name="Studer A.J."/>
            <person name="Schnable J.C."/>
            <person name="Brutnell T.P."/>
        </authorList>
    </citation>
    <scope>NUCLEOTIDE SEQUENCE [LARGE SCALE GENOMIC DNA]</scope>
    <source>
        <strain evidence="2">cv. Kellogg 1175</strain>
        <tissue evidence="1">Leaf</tissue>
    </source>
</reference>
<sequence>MADAPAACSVTATTKCYKSARCTTALSALHQLPGPVVVSPDQLIRSSWICSTEKLSDSSDDMEIERLMECQIPAFGVWNYCNDLSITQYFDSAMQARLMKRWNHRRGDRDGVVAAIEKGVACGEQFVLFTTPSFQRKPAQTKVIRREAEKHCSSDELQDGGVVQAEVGAYPMKRKIVSKPVDEDLYKVPQPLLHRKPRKVRAKCRL</sequence>
<evidence type="ECO:0000313" key="2">
    <source>
        <dbReference type="Proteomes" id="UP000095767"/>
    </source>
</evidence>
<dbReference type="STRING" id="888268.A0A1E5WBJ0"/>
<protein>
    <submittedName>
        <fullName evidence="1">Uncharacterized protein</fullName>
    </submittedName>
</protein>
<dbReference type="EMBL" id="LWDX02014418">
    <property type="protein sequence ID" value="OEL34752.1"/>
    <property type="molecule type" value="Genomic_DNA"/>
</dbReference>
<keyword evidence="2" id="KW-1185">Reference proteome</keyword>
<dbReference type="Proteomes" id="UP000095767">
    <property type="component" value="Unassembled WGS sequence"/>
</dbReference>